<accession>A0ABQ5JT98</accession>
<keyword evidence="1" id="KW-1133">Transmembrane helix</keyword>
<dbReference type="Proteomes" id="UP001628078">
    <property type="component" value="Unassembled WGS sequence"/>
</dbReference>
<feature type="transmembrane region" description="Helical" evidence="1">
    <location>
        <begin position="166"/>
        <end position="184"/>
    </location>
</feature>
<keyword evidence="3" id="KW-1185">Reference proteome</keyword>
<reference evidence="2 3" key="1">
    <citation type="submission" date="2022-03" db="EMBL/GenBank/DDBJ databases">
        <title>Draft genome sequence of Furfurilactobacillus curtus JCM 31185.</title>
        <authorList>
            <person name="Suzuki S."/>
            <person name="Endo A."/>
            <person name="Kajikawa A."/>
        </authorList>
    </citation>
    <scope>NUCLEOTIDE SEQUENCE [LARGE SCALE GENOMIC DNA]</scope>
    <source>
        <strain evidence="2 3">JCM 31185</strain>
    </source>
</reference>
<evidence type="ECO:0000313" key="2">
    <source>
        <dbReference type="EMBL" id="GKT05768.1"/>
    </source>
</evidence>
<feature type="transmembrane region" description="Helical" evidence="1">
    <location>
        <begin position="131"/>
        <end position="154"/>
    </location>
</feature>
<organism evidence="2 3">
    <name type="scientific">Furfurilactobacillus curtus</name>
    <dbReference type="NCBI Taxonomy" id="1746200"/>
    <lineage>
        <taxon>Bacteria</taxon>
        <taxon>Bacillati</taxon>
        <taxon>Bacillota</taxon>
        <taxon>Bacilli</taxon>
        <taxon>Lactobacillales</taxon>
        <taxon>Lactobacillaceae</taxon>
        <taxon>Furfurilactobacillus</taxon>
    </lineage>
</organism>
<name>A0ABQ5JT98_9LACO</name>
<protein>
    <submittedName>
        <fullName evidence="2">Transcriptional regulator</fullName>
    </submittedName>
</protein>
<feature type="transmembrane region" description="Helical" evidence="1">
    <location>
        <begin position="354"/>
        <end position="372"/>
    </location>
</feature>
<dbReference type="InterPro" id="IPR009339">
    <property type="entry name" value="DUF998"/>
</dbReference>
<feature type="transmembrane region" description="Helical" evidence="1">
    <location>
        <begin position="56"/>
        <end position="73"/>
    </location>
</feature>
<evidence type="ECO:0000256" key="1">
    <source>
        <dbReference type="SAM" id="Phobius"/>
    </source>
</evidence>
<dbReference type="EMBL" id="BQXO01000002">
    <property type="protein sequence ID" value="GKT05768.1"/>
    <property type="molecule type" value="Genomic_DNA"/>
</dbReference>
<feature type="transmembrane region" description="Helical" evidence="1">
    <location>
        <begin position="327"/>
        <end position="348"/>
    </location>
</feature>
<feature type="transmembrane region" description="Helical" evidence="1">
    <location>
        <begin position="300"/>
        <end position="320"/>
    </location>
</feature>
<keyword evidence="1" id="KW-0812">Transmembrane</keyword>
<gene>
    <name evidence="2" type="ORF">JCM31185_10560</name>
</gene>
<dbReference type="Pfam" id="PF06197">
    <property type="entry name" value="DUF998"/>
    <property type="match status" value="1"/>
</dbReference>
<feature type="transmembrane region" description="Helical" evidence="1">
    <location>
        <begin position="230"/>
        <end position="254"/>
    </location>
</feature>
<sequence>MSSDNHKIALPAAVIKQLRLHVGDQLQITVPADDSQQVTLKAQHATREQQTLPTRWFLIPSILASLIFFGYFASRNQTQIALTGNDSIASAVITLGLITGSLSFIFFYFIQKRDIQRWLTGSLYWRSFPTILLSFIVILTVAVLGFFWFMGILFKSVTFDQFTSTFLFFLFVSLINYLMILSVTALSANMIFLLLISVIVGGALSAMITNSNKRWWEHNISFLGTQKASYSWQFNLTLIVSALLTLALVDFIFVNLQKRFGTTRRLITLRILLTLTALSLAGVGVFANNGRGWLHLIHDQMASLMVYCIIAIIIGIRYFLPRLTPEFITLSYVIGGLLVTASLLFQPIGYLSLTAYELIGFTMAFAWLLLLLQRLQRLVVGEQATYTVTIE</sequence>
<keyword evidence="1" id="KW-0472">Membrane</keyword>
<proteinExistence type="predicted"/>
<feature type="transmembrane region" description="Helical" evidence="1">
    <location>
        <begin position="88"/>
        <end position="110"/>
    </location>
</feature>
<feature type="transmembrane region" description="Helical" evidence="1">
    <location>
        <begin position="191"/>
        <end position="210"/>
    </location>
</feature>
<comment type="caution">
    <text evidence="2">The sequence shown here is derived from an EMBL/GenBank/DDBJ whole genome shotgun (WGS) entry which is preliminary data.</text>
</comment>
<evidence type="ECO:0000313" key="3">
    <source>
        <dbReference type="Proteomes" id="UP001628078"/>
    </source>
</evidence>
<feature type="transmembrane region" description="Helical" evidence="1">
    <location>
        <begin position="266"/>
        <end position="288"/>
    </location>
</feature>
<dbReference type="RefSeq" id="WP_407883285.1">
    <property type="nucleotide sequence ID" value="NZ_BQXO01000002.1"/>
</dbReference>